<dbReference type="PROSITE" id="PS00678">
    <property type="entry name" value="WD_REPEATS_1"/>
    <property type="match status" value="2"/>
</dbReference>
<dbReference type="Pfam" id="PF08953">
    <property type="entry name" value="DUF1899"/>
    <property type="match status" value="1"/>
</dbReference>
<feature type="domain" description="DUF1899" evidence="7">
    <location>
        <begin position="4"/>
        <end position="68"/>
    </location>
</feature>
<gene>
    <name evidence="8" type="ORF">PVAG01_04181</name>
</gene>
<feature type="repeat" description="WD" evidence="4">
    <location>
        <begin position="77"/>
        <end position="119"/>
    </location>
</feature>
<dbReference type="SMART" id="SM01167">
    <property type="entry name" value="DUF1900"/>
    <property type="match status" value="1"/>
</dbReference>
<dbReference type="EMBL" id="JBFCZG010000003">
    <property type="protein sequence ID" value="KAL3424900.1"/>
    <property type="molecule type" value="Genomic_DNA"/>
</dbReference>
<dbReference type="PANTHER" id="PTHR10856">
    <property type="entry name" value="CORONIN"/>
    <property type="match status" value="1"/>
</dbReference>
<dbReference type="InterPro" id="IPR019775">
    <property type="entry name" value="WD40_repeat_CS"/>
</dbReference>
<evidence type="ECO:0000259" key="7">
    <source>
        <dbReference type="SMART" id="SM01166"/>
    </source>
</evidence>
<dbReference type="InterPro" id="IPR036322">
    <property type="entry name" value="WD40_repeat_dom_sf"/>
</dbReference>
<feature type="compositionally biased region" description="Acidic residues" evidence="6">
    <location>
        <begin position="462"/>
        <end position="475"/>
    </location>
</feature>
<dbReference type="SMART" id="SM00320">
    <property type="entry name" value="WD40"/>
    <property type="match status" value="4"/>
</dbReference>
<dbReference type="SUPFAM" id="SSF50978">
    <property type="entry name" value="WD40 repeat-like"/>
    <property type="match status" value="1"/>
</dbReference>
<dbReference type="PRINTS" id="PR00320">
    <property type="entry name" value="GPROTEINBRPT"/>
</dbReference>
<feature type="region of interest" description="Disordered" evidence="6">
    <location>
        <begin position="406"/>
        <end position="549"/>
    </location>
</feature>
<dbReference type="InterPro" id="IPR020472">
    <property type="entry name" value="WD40_PAC1"/>
</dbReference>
<dbReference type="SMART" id="SM01166">
    <property type="entry name" value="DUF1899"/>
    <property type="match status" value="1"/>
</dbReference>
<keyword evidence="2 4" id="KW-0853">WD repeat</keyword>
<protein>
    <recommendedName>
        <fullName evidence="5">Coronin</fullName>
    </recommendedName>
</protein>
<comment type="similarity">
    <text evidence="1 5">Belongs to the WD repeat coronin family.</text>
</comment>
<accession>A0ABR4PNH6</accession>
<feature type="repeat" description="WD" evidence="4">
    <location>
        <begin position="133"/>
        <end position="175"/>
    </location>
</feature>
<dbReference type="InterPro" id="IPR015505">
    <property type="entry name" value="Coronin"/>
</dbReference>
<comment type="caution">
    <text evidence="8">The sequence shown here is derived from an EMBL/GenBank/DDBJ whole genome shotgun (WGS) entry which is preliminary data.</text>
</comment>
<keyword evidence="9" id="KW-1185">Reference proteome</keyword>
<evidence type="ECO:0000256" key="6">
    <source>
        <dbReference type="SAM" id="MobiDB-lite"/>
    </source>
</evidence>
<dbReference type="InterPro" id="IPR001680">
    <property type="entry name" value="WD40_rpt"/>
</dbReference>
<sequence>MAGRFVRASKYRHVFGKPTRKEGCYDNLHISRNAWDTNLVKANPEYLAVNWEASGGGAFAVIPVNEKGRLPEQIPLFRGHTGPVLDTDWNPFNDRVIASGSDDGKVFIWQVPEGFTLYTDAEEPTDVAPLSKLTGHSRKVGQVLFNPAAENILASASGDYTIKLWDIGTGQSKLTLKHGDIVQSLSWSANGALLATTSRDKKLRVWDVRQERPAHEVAGHSGAKNSRVVWMGEHNRLATTGFSKMSDRQMALWDVGNPAEPIGGFTVLDSISGVCMPFWDDGTQCLYLAGKGDGNIRYFEYENDKFEFLSEYKSGDPQRGLAFLPRRGINLHENEVMRAYKTVNDSYIEPISFTVPRRAEVFQADIYPPATGSKPAVSAAEWLSGKDGIPAKIDLESVYDGNAPTEVASDYKPPVQAAAPTPIKATPVKKEPEPAPVIQRAPPPSMSEQKGSIAALANKFQDDDDVSDDADETSSFEEISKPVQKSIPAAAKAEPKVVSPTKTSPVKPTPIAQPVARSAPSPISPATPTPASGPITAPSNSSGSSNGAVETTLKEIKDLLATQIQTINAQSDKIGKLTQEVDTLKMRVGSSSHDQSERIRQLELELEAARS</sequence>
<dbReference type="InterPro" id="IPR015943">
    <property type="entry name" value="WD40/YVTN_repeat-like_dom_sf"/>
</dbReference>
<evidence type="ECO:0000313" key="9">
    <source>
        <dbReference type="Proteomes" id="UP001629113"/>
    </source>
</evidence>
<feature type="compositionally biased region" description="Low complexity" evidence="6">
    <location>
        <begin position="496"/>
        <end position="521"/>
    </location>
</feature>
<evidence type="ECO:0000313" key="8">
    <source>
        <dbReference type="EMBL" id="KAL3424900.1"/>
    </source>
</evidence>
<evidence type="ECO:0000256" key="5">
    <source>
        <dbReference type="RuleBase" id="RU280818"/>
    </source>
</evidence>
<proteinExistence type="inferred from homology"/>
<dbReference type="PANTHER" id="PTHR10856:SF0">
    <property type="entry name" value="CORONIN"/>
    <property type="match status" value="1"/>
</dbReference>
<feature type="repeat" description="WD" evidence="4">
    <location>
        <begin position="175"/>
        <end position="216"/>
    </location>
</feature>
<dbReference type="Pfam" id="PF16300">
    <property type="entry name" value="WD40_4"/>
    <property type="match status" value="1"/>
</dbReference>
<dbReference type="Pfam" id="PF00400">
    <property type="entry name" value="WD40"/>
    <property type="match status" value="3"/>
</dbReference>
<organism evidence="8 9">
    <name type="scientific">Phlyctema vagabunda</name>
    <dbReference type="NCBI Taxonomy" id="108571"/>
    <lineage>
        <taxon>Eukaryota</taxon>
        <taxon>Fungi</taxon>
        <taxon>Dikarya</taxon>
        <taxon>Ascomycota</taxon>
        <taxon>Pezizomycotina</taxon>
        <taxon>Leotiomycetes</taxon>
        <taxon>Helotiales</taxon>
        <taxon>Dermateaceae</taxon>
        <taxon>Phlyctema</taxon>
    </lineage>
</organism>
<feature type="compositionally biased region" description="Low complexity" evidence="6">
    <location>
        <begin position="529"/>
        <end position="547"/>
    </location>
</feature>
<evidence type="ECO:0000256" key="2">
    <source>
        <dbReference type="ARBA" id="ARBA00022574"/>
    </source>
</evidence>
<evidence type="ECO:0000256" key="4">
    <source>
        <dbReference type="PROSITE-ProRule" id="PRU00221"/>
    </source>
</evidence>
<dbReference type="Proteomes" id="UP001629113">
    <property type="component" value="Unassembled WGS sequence"/>
</dbReference>
<keyword evidence="3 5" id="KW-0677">Repeat</keyword>
<reference evidence="8 9" key="1">
    <citation type="submission" date="2024-06" db="EMBL/GenBank/DDBJ databases">
        <title>Complete genome of Phlyctema vagabunda strain 19-DSS-EL-015.</title>
        <authorList>
            <person name="Fiorenzani C."/>
        </authorList>
    </citation>
    <scope>NUCLEOTIDE SEQUENCE [LARGE SCALE GENOMIC DNA]</scope>
    <source>
        <strain evidence="8 9">19-DSS-EL-015</strain>
    </source>
</reference>
<dbReference type="PROSITE" id="PS50082">
    <property type="entry name" value="WD_REPEATS_2"/>
    <property type="match status" value="3"/>
</dbReference>
<dbReference type="PROSITE" id="PS50294">
    <property type="entry name" value="WD_REPEATS_REGION"/>
    <property type="match status" value="3"/>
</dbReference>
<dbReference type="InterPro" id="IPR015048">
    <property type="entry name" value="DUF1899"/>
</dbReference>
<name>A0ABR4PNH6_9HELO</name>
<dbReference type="Gene3D" id="2.130.10.10">
    <property type="entry name" value="YVTN repeat-like/Quinoprotein amine dehydrogenase"/>
    <property type="match status" value="1"/>
</dbReference>
<evidence type="ECO:0000256" key="1">
    <source>
        <dbReference type="ARBA" id="ARBA00009482"/>
    </source>
</evidence>
<evidence type="ECO:0000256" key="3">
    <source>
        <dbReference type="ARBA" id="ARBA00022737"/>
    </source>
</evidence>